<evidence type="ECO:0000313" key="3">
    <source>
        <dbReference type="Proteomes" id="UP000774935"/>
    </source>
</evidence>
<protein>
    <submittedName>
        <fullName evidence="2">Outer membrane protein transport protein</fullName>
    </submittedName>
</protein>
<comment type="caution">
    <text evidence="2">The sequence shown here is derived from an EMBL/GenBank/DDBJ whole genome shotgun (WGS) entry which is preliminary data.</text>
</comment>
<evidence type="ECO:0000256" key="1">
    <source>
        <dbReference type="SAM" id="SignalP"/>
    </source>
</evidence>
<organism evidence="2 3">
    <name type="scientific">Pontibacter populi</name>
    <dbReference type="NCBI Taxonomy" id="890055"/>
    <lineage>
        <taxon>Bacteria</taxon>
        <taxon>Pseudomonadati</taxon>
        <taxon>Bacteroidota</taxon>
        <taxon>Cytophagia</taxon>
        <taxon>Cytophagales</taxon>
        <taxon>Hymenobacteraceae</taxon>
        <taxon>Pontibacter</taxon>
    </lineage>
</organism>
<reference evidence="2 3" key="1">
    <citation type="submission" date="2021-07" db="EMBL/GenBank/DDBJ databases">
        <authorList>
            <person name="Kim M.K."/>
        </authorList>
    </citation>
    <scope>NUCLEOTIDE SEQUENCE [LARGE SCALE GENOMIC DNA]</scope>
    <source>
        <strain evidence="2 3">HLY7-15</strain>
    </source>
</reference>
<keyword evidence="3" id="KW-1185">Reference proteome</keyword>
<sequence length="504" mass="55646">MNKLFSASLAILLGWSGTALAQNGEDALRYTRLGLQGSARIQGIGGAQTALGADISTISVNPAGLGMFRRSEANLSLGFTNNSTNSLFMGRNTPDERSTINIPQAGVVFSNRKDDSESSDWRGSTFGISMSRINNFNNRTTYNGVTSETAPGIVEYIYEQALADGVTVDDLADEFNNGYFTLPGLAYGTYLFDELEDDQGAYYLPVDRFGALNIQEELVRRGSQSQFDFAFGTSFRDKIYLGASLGIVNSKFTQERIYRETESDTDSDFESLELRDQFTTEGAGVNLKLGVIVRPIDALRFGLSVQTPTAYTFTETYDRSMYSTFNGTAGRENYSAIEMPGEFSYQLTTPFRANTGVAVFVGKYGFITADAEYVDYSSMRFKEDDENSNFSGYFSGVNSSINDTYKSAMNYRVGAEGRYEVFRLRAGYAISGSPYKNSSFDAKVNTFTLGAGVRLQNYYADIAYARSNGNSRYSPYTFEDASQDPVVDMENKQSNVMFTVGLNF</sequence>
<gene>
    <name evidence="2" type="ORF">KYK27_04790</name>
</gene>
<feature type="signal peptide" evidence="1">
    <location>
        <begin position="1"/>
        <end position="21"/>
    </location>
</feature>
<dbReference type="Gene3D" id="2.40.160.60">
    <property type="entry name" value="Outer membrane protein transport protein (OMPP1/FadL/TodX)"/>
    <property type="match status" value="1"/>
</dbReference>
<dbReference type="Proteomes" id="UP000774935">
    <property type="component" value="Unassembled WGS sequence"/>
</dbReference>
<feature type="chain" id="PRO_5047291500" evidence="1">
    <location>
        <begin position="22"/>
        <end position="504"/>
    </location>
</feature>
<accession>A0ABS6X8L2</accession>
<proteinExistence type="predicted"/>
<name>A0ABS6X8L2_9BACT</name>
<dbReference type="SUPFAM" id="SSF56935">
    <property type="entry name" value="Porins"/>
    <property type="match status" value="1"/>
</dbReference>
<evidence type="ECO:0000313" key="2">
    <source>
        <dbReference type="EMBL" id="MBW3364347.1"/>
    </source>
</evidence>
<dbReference type="EMBL" id="JAHWXQ010000001">
    <property type="protein sequence ID" value="MBW3364347.1"/>
    <property type="molecule type" value="Genomic_DNA"/>
</dbReference>
<keyword evidence="1" id="KW-0732">Signal</keyword>